<sequence>MGSGLFSVINPSPVIVAPSSVYLTFESSAINVPGFSSNVSNLHHERPLPLSLIAATAALKYVKNGAVLTEPETFELNNPSPLTIRINYQQCSEEPAICLKNQGSRPTLLDQCQANYCNMSFDFALKLSELGIAVIEGNSMVFKQSVDSKCVPDVTNGLHTYQIMSLPQNSRQRKRRKK</sequence>
<proteinExistence type="predicted"/>
<keyword evidence="1" id="KW-1185">Reference proteome</keyword>
<dbReference type="WBParaSite" id="Pan_g20062.t1">
    <property type="protein sequence ID" value="Pan_g20062.t1"/>
    <property type="gene ID" value="Pan_g20062"/>
</dbReference>
<evidence type="ECO:0000313" key="2">
    <source>
        <dbReference type="WBParaSite" id="Pan_g20062.t1"/>
    </source>
</evidence>
<accession>A0A7E4VGS2</accession>
<reference evidence="2" key="2">
    <citation type="submission" date="2020-10" db="UniProtKB">
        <authorList>
            <consortium name="WormBaseParasite"/>
        </authorList>
    </citation>
    <scope>IDENTIFICATION</scope>
</reference>
<reference evidence="1" key="1">
    <citation type="journal article" date="2013" name="Genetics">
        <title>The draft genome and transcriptome of Panagrellus redivivus are shaped by the harsh demands of a free-living lifestyle.</title>
        <authorList>
            <person name="Srinivasan J."/>
            <person name="Dillman A.R."/>
            <person name="Macchietto M.G."/>
            <person name="Heikkinen L."/>
            <person name="Lakso M."/>
            <person name="Fracchia K.M."/>
            <person name="Antoshechkin I."/>
            <person name="Mortazavi A."/>
            <person name="Wong G."/>
            <person name="Sternberg P.W."/>
        </authorList>
    </citation>
    <scope>NUCLEOTIDE SEQUENCE [LARGE SCALE GENOMIC DNA]</scope>
    <source>
        <strain evidence="1">MT8872</strain>
    </source>
</reference>
<protein>
    <submittedName>
        <fullName evidence="2">Uncharacterized protein</fullName>
    </submittedName>
</protein>
<dbReference type="Proteomes" id="UP000492821">
    <property type="component" value="Unassembled WGS sequence"/>
</dbReference>
<dbReference type="AlphaFoldDB" id="A0A7E4VGS2"/>
<evidence type="ECO:0000313" key="1">
    <source>
        <dbReference type="Proteomes" id="UP000492821"/>
    </source>
</evidence>
<name>A0A7E4VGS2_PANRE</name>
<organism evidence="1 2">
    <name type="scientific">Panagrellus redivivus</name>
    <name type="common">Microworm</name>
    <dbReference type="NCBI Taxonomy" id="6233"/>
    <lineage>
        <taxon>Eukaryota</taxon>
        <taxon>Metazoa</taxon>
        <taxon>Ecdysozoa</taxon>
        <taxon>Nematoda</taxon>
        <taxon>Chromadorea</taxon>
        <taxon>Rhabditida</taxon>
        <taxon>Tylenchina</taxon>
        <taxon>Panagrolaimomorpha</taxon>
        <taxon>Panagrolaimoidea</taxon>
        <taxon>Panagrolaimidae</taxon>
        <taxon>Panagrellus</taxon>
    </lineage>
</organism>